<evidence type="ECO:0000313" key="2">
    <source>
        <dbReference type="EMBL" id="GER26922.1"/>
    </source>
</evidence>
<reference evidence="3" key="1">
    <citation type="journal article" date="2019" name="Curr. Biol.">
        <title>Genome Sequence of Striga asiatica Provides Insight into the Evolution of Plant Parasitism.</title>
        <authorList>
            <person name="Yoshida S."/>
            <person name="Kim S."/>
            <person name="Wafula E.K."/>
            <person name="Tanskanen J."/>
            <person name="Kim Y.M."/>
            <person name="Honaas L."/>
            <person name="Yang Z."/>
            <person name="Spallek T."/>
            <person name="Conn C.E."/>
            <person name="Ichihashi Y."/>
            <person name="Cheong K."/>
            <person name="Cui S."/>
            <person name="Der J.P."/>
            <person name="Gundlach H."/>
            <person name="Jiao Y."/>
            <person name="Hori C."/>
            <person name="Ishida J.K."/>
            <person name="Kasahara H."/>
            <person name="Kiba T."/>
            <person name="Kim M.S."/>
            <person name="Koo N."/>
            <person name="Laohavisit A."/>
            <person name="Lee Y.H."/>
            <person name="Lumba S."/>
            <person name="McCourt P."/>
            <person name="Mortimer J.C."/>
            <person name="Mutuku J.M."/>
            <person name="Nomura T."/>
            <person name="Sasaki-Sekimoto Y."/>
            <person name="Seto Y."/>
            <person name="Wang Y."/>
            <person name="Wakatake T."/>
            <person name="Sakakibara H."/>
            <person name="Demura T."/>
            <person name="Yamaguchi S."/>
            <person name="Yoneyama K."/>
            <person name="Manabe R.I."/>
            <person name="Nelson D.C."/>
            <person name="Schulman A.H."/>
            <person name="Timko M.P."/>
            <person name="dePamphilis C.W."/>
            <person name="Choi D."/>
            <person name="Shirasu K."/>
        </authorList>
    </citation>
    <scope>NUCLEOTIDE SEQUENCE [LARGE SCALE GENOMIC DNA]</scope>
    <source>
        <strain evidence="3">cv. UVA1</strain>
    </source>
</reference>
<keyword evidence="3" id="KW-1185">Reference proteome</keyword>
<evidence type="ECO:0000313" key="3">
    <source>
        <dbReference type="Proteomes" id="UP000325081"/>
    </source>
</evidence>
<evidence type="ECO:0000256" key="1">
    <source>
        <dbReference type="SAM" id="MobiDB-lite"/>
    </source>
</evidence>
<comment type="caution">
    <text evidence="2">The sequence shown here is derived from an EMBL/GenBank/DDBJ whole genome shotgun (WGS) entry which is preliminary data.</text>
</comment>
<organism evidence="2 3">
    <name type="scientific">Striga asiatica</name>
    <name type="common">Asiatic witchweed</name>
    <name type="synonym">Buchnera asiatica</name>
    <dbReference type="NCBI Taxonomy" id="4170"/>
    <lineage>
        <taxon>Eukaryota</taxon>
        <taxon>Viridiplantae</taxon>
        <taxon>Streptophyta</taxon>
        <taxon>Embryophyta</taxon>
        <taxon>Tracheophyta</taxon>
        <taxon>Spermatophyta</taxon>
        <taxon>Magnoliopsida</taxon>
        <taxon>eudicotyledons</taxon>
        <taxon>Gunneridae</taxon>
        <taxon>Pentapetalae</taxon>
        <taxon>asterids</taxon>
        <taxon>lamiids</taxon>
        <taxon>Lamiales</taxon>
        <taxon>Orobanchaceae</taxon>
        <taxon>Buchnereae</taxon>
        <taxon>Striga</taxon>
    </lineage>
</organism>
<sequence>MAAVGQHPERVGAPVVRQAYGAARLPVGPPRLRVQHLRVAFQGRLVDSRLRRTRRRPGAAVERQGRGGGGRGGAAAGAVVGGEGNGGDEEENAHGNSDSVTEAADAFGAEEAAGVGGGAVHDGDWGNLNSKLPKIK</sequence>
<protein>
    <submittedName>
        <fullName evidence="2">Uncharacterized protein</fullName>
    </submittedName>
</protein>
<gene>
    <name evidence="2" type="ORF">STAS_02593</name>
</gene>
<proteinExistence type="predicted"/>
<dbReference type="EMBL" id="BKCP01001336">
    <property type="protein sequence ID" value="GER26922.1"/>
    <property type="molecule type" value="Genomic_DNA"/>
</dbReference>
<name>A0A5A7P2D6_STRAF</name>
<dbReference type="Proteomes" id="UP000325081">
    <property type="component" value="Unassembled WGS sequence"/>
</dbReference>
<feature type="compositionally biased region" description="Low complexity" evidence="1">
    <location>
        <begin position="102"/>
        <end position="113"/>
    </location>
</feature>
<dbReference type="AlphaFoldDB" id="A0A5A7P2D6"/>
<feature type="compositionally biased region" description="Gly residues" evidence="1">
    <location>
        <begin position="66"/>
        <end position="85"/>
    </location>
</feature>
<accession>A0A5A7P2D6</accession>
<feature type="region of interest" description="Disordered" evidence="1">
    <location>
        <begin position="50"/>
        <end position="136"/>
    </location>
</feature>